<dbReference type="SUPFAM" id="SSF51120">
    <property type="entry name" value="beta-Roll"/>
    <property type="match status" value="42"/>
</dbReference>
<feature type="region of interest" description="Disordered" evidence="3">
    <location>
        <begin position="3441"/>
        <end position="3464"/>
    </location>
</feature>
<dbReference type="Pfam" id="PF00353">
    <property type="entry name" value="HemolysinCabind"/>
    <property type="match status" value="54"/>
</dbReference>
<reference evidence="5" key="1">
    <citation type="journal article" date="2019" name="Int. J. Syst. Evol. Microbiol.">
        <title>The Global Catalogue of Microorganisms (GCM) 10K type strain sequencing project: providing services to taxonomists for standard genome sequencing and annotation.</title>
        <authorList>
            <consortium name="The Broad Institute Genomics Platform"/>
            <consortium name="The Broad Institute Genome Sequencing Center for Infectious Disease"/>
            <person name="Wu L."/>
            <person name="Ma J."/>
        </authorList>
    </citation>
    <scope>NUCLEOTIDE SEQUENCE [LARGE SCALE GENOMIC DNA]</scope>
    <source>
        <strain evidence="5">JCM 16673</strain>
    </source>
</reference>
<dbReference type="Proteomes" id="UP001501353">
    <property type="component" value="Unassembled WGS sequence"/>
</dbReference>
<accession>A0ABP7SZE5</accession>
<evidence type="ECO:0008006" key="6">
    <source>
        <dbReference type="Google" id="ProtNLM"/>
    </source>
</evidence>
<dbReference type="SUPFAM" id="SSF49899">
    <property type="entry name" value="Concanavalin A-like lectins/glucanases"/>
    <property type="match status" value="3"/>
</dbReference>
<keyword evidence="2" id="KW-0964">Secreted</keyword>
<dbReference type="Gene3D" id="2.60.120.200">
    <property type="match status" value="2"/>
</dbReference>
<evidence type="ECO:0000256" key="2">
    <source>
        <dbReference type="ARBA" id="ARBA00022525"/>
    </source>
</evidence>
<dbReference type="Gene3D" id="2.150.10.10">
    <property type="entry name" value="Serralysin-like metalloprotease, C-terminal"/>
    <property type="match status" value="39"/>
</dbReference>
<dbReference type="RefSeq" id="WP_344762473.1">
    <property type="nucleotide sequence ID" value="NZ_BAAAZE010000007.1"/>
</dbReference>
<dbReference type="InterPro" id="IPR001343">
    <property type="entry name" value="Hemolysn_Ca-bd"/>
</dbReference>
<dbReference type="PRINTS" id="PR00313">
    <property type="entry name" value="CABNDNGRPT"/>
</dbReference>
<keyword evidence="5" id="KW-1185">Reference proteome</keyword>
<dbReference type="PROSITE" id="PS00330">
    <property type="entry name" value="HEMOLYSIN_CALCIUM"/>
    <property type="match status" value="33"/>
</dbReference>
<comment type="subcellular location">
    <subcellularLocation>
        <location evidence="1">Secreted</location>
    </subcellularLocation>
</comment>
<dbReference type="InterPro" id="IPR011049">
    <property type="entry name" value="Serralysin-like_metalloprot_C"/>
</dbReference>
<feature type="region of interest" description="Disordered" evidence="3">
    <location>
        <begin position="163"/>
        <end position="182"/>
    </location>
</feature>
<comment type="caution">
    <text evidence="4">The sequence shown here is derived from an EMBL/GenBank/DDBJ whole genome shotgun (WGS) entry which is preliminary data.</text>
</comment>
<dbReference type="InterPro" id="IPR050557">
    <property type="entry name" value="RTX_toxin/Mannuronan_C5-epim"/>
</dbReference>
<gene>
    <name evidence="4" type="ORF">GCM10022212_13110</name>
</gene>
<evidence type="ECO:0000256" key="3">
    <source>
        <dbReference type="SAM" id="MobiDB-lite"/>
    </source>
</evidence>
<name>A0ABP7SZE5_9BURK</name>
<dbReference type="EMBL" id="BAAAZE010000007">
    <property type="protein sequence ID" value="GAA4018580.1"/>
    <property type="molecule type" value="Genomic_DNA"/>
</dbReference>
<evidence type="ECO:0000313" key="4">
    <source>
        <dbReference type="EMBL" id="GAA4018580.1"/>
    </source>
</evidence>
<dbReference type="Pfam" id="PF13385">
    <property type="entry name" value="Laminin_G_3"/>
    <property type="match status" value="3"/>
</dbReference>
<feature type="compositionally biased region" description="Polar residues" evidence="3">
    <location>
        <begin position="3441"/>
        <end position="3453"/>
    </location>
</feature>
<feature type="region of interest" description="Disordered" evidence="3">
    <location>
        <begin position="94"/>
        <end position="131"/>
    </location>
</feature>
<organism evidence="4 5">
    <name type="scientific">Actimicrobium antarcticum</name>
    <dbReference type="NCBI Taxonomy" id="1051899"/>
    <lineage>
        <taxon>Bacteria</taxon>
        <taxon>Pseudomonadati</taxon>
        <taxon>Pseudomonadota</taxon>
        <taxon>Betaproteobacteria</taxon>
        <taxon>Burkholderiales</taxon>
        <taxon>Oxalobacteraceae</taxon>
        <taxon>Actimicrobium</taxon>
    </lineage>
</organism>
<evidence type="ECO:0000256" key="1">
    <source>
        <dbReference type="ARBA" id="ARBA00004613"/>
    </source>
</evidence>
<protein>
    <recommendedName>
        <fullName evidence="6">Calcium-binding protein</fullName>
    </recommendedName>
</protein>
<feature type="compositionally biased region" description="Low complexity" evidence="3">
    <location>
        <begin position="163"/>
        <end position="172"/>
    </location>
</feature>
<evidence type="ECO:0000313" key="5">
    <source>
        <dbReference type="Proteomes" id="UP001501353"/>
    </source>
</evidence>
<dbReference type="InterPro" id="IPR018511">
    <property type="entry name" value="Hemolysin-typ_Ca-bd_CS"/>
</dbReference>
<dbReference type="PANTHER" id="PTHR38340:SF1">
    <property type="entry name" value="S-LAYER PROTEIN"/>
    <property type="match status" value="1"/>
</dbReference>
<dbReference type="PANTHER" id="PTHR38340">
    <property type="entry name" value="S-LAYER PROTEIN"/>
    <property type="match status" value="1"/>
</dbReference>
<proteinExistence type="predicted"/>
<dbReference type="InterPro" id="IPR013320">
    <property type="entry name" value="ConA-like_dom_sf"/>
</dbReference>
<sequence length="5794" mass="562700">MNKNLVIHPTANGAVSLNFTRASVVSVTVVGVDVILQTADGVQHLLQGLALRAMAEPLLRVVFSDATVDAATLTGESGSVELVDAISRTFETKKDRVPDNAAAPDQPAETASAATSADDVRPEPTPPVASGMAPIALGAELTTTSEFTSNAPERLLILSIDRSTSSGTSSPGNPSPPPPLPEAVQLTVKGVVYNVTGQDISPGSSGVSGNMITGSGGAARAATDRSAEAQAAPELIVGTSGDDIIRGDGGRAMGSGFARLLDIDITGRSAVTVQSVTISGLPPGWIITGAVQSGTSWLVTLPADASATGRLTVMIQYPVAFDAAAFTPATFDLRIAVVGQMDGKDIGGLLILPAIVRDVNGAADMLYSDASGRAGVVFPAFGLGDEIHAGAGNDEVFGLVGHDRLYGDAGNDTLDGGAGNDWLVGGAGADRLFGGTGNDTASYEGSPIGVVIDLRDGTATGGDAQGDTLDSIENLAGSSYDDILRGDDNANRLDGGAGDDLLEGRGGADQLIGGAGFDTVSYATSAGAVVVNLATRQGSGGDAQGDTFSGIEAVIGSAFDDTLTGDAGANTLDGGAGNDTLEGGAGADLLRGGDGNDTASYAASALGVTVSLTTGTAQGGDAQGDVLQDIENLIGSHNADTLIGNAADNRLDGGAGDDLLSGGAGADALIGGAGSDTAVYASALAGLQVSLDNPASNTGDAFGDTFDSIDNLTGSAFADVLIGDVADNILEGGAGADVLDGGSGSDTASYASSTAGVQVDLSGRLANSGGDAQGDQLIRIENLLGSSFDDTLRGDAGANRLDGGAGNDTLEGGAGADLLAGGEGQDIADYTRSAALVNVDLDVGTATGGDAQGDAYTSIEGVAGSAFDDVLTGNAGANILLGNDGNDVLDGGAGNDRLDGGNGNDLLTGGAGADVIIGGAGIDTASYASSSAGAQVVLNEAGQSVASSGGDAEGDVLSGVENLLGSGFDDTLIGNSSVNRLDGGSGDDTLEGGAGADLLIGGDGNDIASYAGAGSAILASLAAPATNTGDAQGDVYNSIEGLTGSRFDDTLAGDAGANRLDGGAGDDLLTGGAGADVLDGGAGNDTATYAASAQAVTIDLGRSLALGGDAQGDTLVNVENLIGTAFNDVLTGDAAANTLTGGAGDDILGGGVGADTLIGGDGRDQASYADSALAVTVNLATGTSNGGDASGDVLVSIEDLSGSQYNDTLTGDGLGNRLYGGAGNDILEGGAGADLLDGGIGSDTASYSGSGGPVAIDLASGAASGGDAVGDIFVSIENLIGSQYADTFSGDAGNNIFSGGGDNDVLEGRGGADTLIGGSGIDIATYAASATGVTVALDGTIGVGGDAQGDILSEIENLLGSAFDDTLIGDAGNNRLDGGTGNDVLEGGAGADVLIGGLGSDTASYTTSLQAVNVNLDTGTATGGDAQGDTLFSIENLIGGSQGDTLTGDSGNNRLDGGRGDDILEGEGGADVLIGGSGRDTASYASSSSGLIVSLANTSVNTGDATGDSYSSVENLTGSQYADTLTGDAGDNTIDGGGGNDLLDGGAGADTLVGGSGNDTATYAASGNGVTVSLDGSAGIGGDADGDTISQVENLTGSAYNDNLSGDAGDNRLIGGLGNDVLSGGAGSDVLDGGAGSDTASYSTSAAAVQVDISTQSATGGDADGDTLISIENATGSAFNDSLRGDAQANRLDGGAGNDLLEGGAGADTLIGGSGVDTATYAASIAGVTVDLNSGSGLGGDAQGDVLSGVENLIGTAQDDSLTGNASANLLDGGSGNDVLDGGAGADVLKGGTGNDTVTYTNSDAAVTVNLLTGTNTGGDAAGDILTGIENLTGSAFADRLTGDDGDNILDGGSGNDILEGGLGADILRGGLGSDQVSYANSSAVNVDLASATATGGQADGDTLISIEGAIGSGFADILRGDAIANRLEGGGGNDLLEGRAGADTLIGGSGIDTATYAGSTAGVTIGMAGDVGLGGDAEGDQISGIENLTGSAYADNLSGDAGDNVLDGGAGNDVLEGGGGSDTLIGGSGIDTASYASSGQGVVVNLELNTTSGGDAAGDALSGIENLTGSAFADILTGDAGDNVLTGGAGNDTLIGGAGSDVLIGGAGVDTASYAASTSGVTISLLDNSATGGDADGDTFNSIENLVGSNFADNLTGSTAVNALSGGSGNDAIEGGAGADVLDGGSGIDTLSYAASVEGVSVNLASGIATGGDAEGDAFTNFENITGSAYDDILTGDAGANALNGGGGNDHLSGGAGADILSGGAGSDWADYRTSSAGVSINLATATMLGGDATGDVLTSIENLGGSELADTLVGDAGNNQLFGYGGDDVLDGGAGADGLSGGTGVDTVTYANSSAGVTVNLAVLFPQSSGGDANGDTLSGIENLIGSSFNDLLTGDTGDNRLDGGSGDDVLEGGAGADALVGGNNTSVGDTASYAGSTNGITVYLDASGTNSGDAFGDTFSGIENLLGTNYADTLVGDAGNNRIDGGIGDDVLIGGLGADTLIGGSGVDTISYIGSISGVTVNLATNSASGGDAQGDTFSNIENITGSNYNDTLTGDAGDNVIIGGIGADSIDGGAGIDTVDYSSSSAGVAINLNGGSGVGGDAQGDSLANLENVIGSAYNDTFVASSAANVLRGGLGNDTASYANSALGVTVDLNSTAPQISSGDAAGDTLVSIENLTGSAYNDRLTGDANDNVIAGLAGADVLIGGAGSDTLDYSASGAGVTVNLFAMTALGGDATGDTISGFENVIGSAYDDVFVADTNANNFVGGLGNDTISYTNAGTRITIDLTAQTVTGANNSFYVGDTISGIENAIGGNGNDYLTGSSGDNYLSGGVLSDKIWGMDGNDTLDGGSSYDDLDGGNGIDTATYVNSTAGVTVDLRITTAQTSAGEASGDTLVNIENLTGSAFNDILTGTSGANVLTGGAGNDTLTGNGGADTFDGGAGVDMVVYTNSAAGVTVDLTLATAQVSGGDAAGNILTGIENLLGSVTGQNTLTGDANDNLLVGGAAADTINGGAGNDTIYGGAGGDVLDGGTGVNTLSYADYYSGNLVTNGDFSNGGTGWTTNAGPSPTYTGGVMTVSGGINFLYSAAILPFVVGQQYLVAFDYVRTNLAGAVVFFGAGRSVTILPTGSNGGVSSGSAYAYFTATTTSGIGFYASIGPYNGTFDNIAIVAAQTGVNINLATNTASGGDAAGDTISNFQNLVGTTGNDVLTGDSGVNTINGGYGDDLITGGAGADILAGGGGNDTASYASSAAGVTVNLNLLTAQVSSGDASGDILSGFENLTGSAFADTLTGDANNNVLAGLAGADTLVGGAGSDSLDYSASSAGVTVNLFTMTATGGDATGDVISGFENAIGSSFDDVFVASTLANNFVGGLGNDTLSYANATSDITIDLTAQTVTGTGGNALQSGDTFSGIENATTGSGTDILTGSSGDNILSSGAGNDTLSGMNGNDTLEGGTGSDTLDGGNGIDTATYVNSTAGVTVDLRITTAQTSAGEASGDTLVNIENLTGSAFNDILIGTSGANVLTGGAGNDTLTGNGGVDTFDGGAGVDTVVYTNSAAGVTVDLTLATAQVSGGDASGNILTGIENLLGSVTGQNTLTGDANDNLLVGGAAADTINGGAGNDTIYGGAGGDVLDGGTGVNTLSYANYYPANLVTNGDFSNGGTGWTTSAGPDPDYSTGKASVTNGQNFLKQTIASSFVNGQLYLATFDYTRTNSNGNLRILLGGVYVATMLDTGANGGVLSGQASAYFTGNGSSAIQLNVGGFLITGTIDNYVIVAVQTGVNINLATNTASGGDAAGDTISNFQNLVGTNNSDVLTGDSGVNTITGGYGDDLITGDAGADILAGGGGNDTASYARSAAGVTVNLNLLTAQVSSGDASGDILSGFENLTGSAFADTLTGDANANVLAGLAGADTMDGGVGLDTADYSASSAGVTVDLTITTAQTSGGDASGDKLSNIENVTGSAFNDLFYASSAANVFDGGAGLDTVSYARSTAAVYVNLEAPLYFGGYAAGDTFLSIENLTGSGFTDTLIGDRNANVLDGGAGDDFLVASAGNDTIIGGTGIDTVDYSPLTYALNINLATGNVTDNGLAAPLDAYAFNEVSGSSAASAYGSVNSAITLVNGGSFASSTLAGHGNALTFDNSLYTNATQAYGVVNNLTFGPSFTFAAWVNFSDTRSYAHIFDFGNGKANEEIDFSRNDTSNGLYLRFNSGGSSTQFGPASVLAAPGTWQHLAVTVSGRTVSIYVDGALASSTVLGFDVANLTRTNNWIGRSQWNDLPFTGQIDDVVISNTALSRYDIAKLASTGAVSTVDNVYGAPGVAKDTVSGVENVNGSSTMVNVITGDGLDNVLRGGAANDTISGGAGNDTITGGAGADTLNGGTGVNTISYQNNLVTNGDFSNGGVGWITETGPIVTYTGGVATVTSGFNFLAQNAALVAGQTYSFSFDYTATAVGTFRIVSTVGSVLFATSTLPLGSGTVTGTFVAQDSKFTIYASNGVFTGTIDNIVVYAGTTAPTGVTVNLATNTVSGGDATGDVISNFQNAIGSEAADTLTGDAGANVLNGAGGDDVLIGGAGADTLIGGAGIDTASYVTAAAGVTVNLGLLTAQVSAGDASGDILSGIENLTGSAFADTLTGDVNNNIIDGGAGNDIIVGSGGHDTLIGGTGINTLNYSASRSQLAIDLSAGTVADNGLTQPMDVYAINEVSGTSAASVYGSVNGAMTLVNGVAFSSGMAGHGNALTFNNSAATAATGSYGNIAGLTFGNTFSFSAWVKFDATQAWARVFDAGNAYNSSNILIGRSSTSSSLIFQVLYSGVGGSTATATNVIVNGTWMHVAATLNNGTQSLYINGALISSSSFGFDLPTITRTNNYIGKSENNDLPFTGQIDDIVIANTALSAAEIARLATVGATSAIDNLYTSAASYAKDTETGFDNATGSATMANVLTGNANANVLIGGAANDTLSGGAGADTLTGGAGIDTASYATSTLGVTVSLLLATAQVSAGDASGDILSGIENLTGSAFDDTLTGDAAANVLDGGAGNDVLIGGAGADTLIGGAGIDTASYATSAAGVTVNLGLLTAQVSAGDASGDILSGIENLTGSAFADTLTGDINDNVIDGGAGNDIVVGSGGHDTLIGGTGVNTLDYSASRSQLLIDLNAGTIKDNGLTVAMDVYAFNETSGTSAASTYGSTNTTITLTSGVTFTPGLTGHGNALTFAANGNFGTIAGLSFGNAFTFAGWVKFDTTQNLARIFDFGSGSNVSNLVLRRVTNGDLSFYIDYGVGRSEVLANNSIVNGTWMHVAATINNGVASLYVNGALAGSTAIGFDMPTITRTNNWIGKSQSGGTQFNGQMDDLVIANTALSASEIAGLAGVGSSSAVDNFYSGAASVAKDTETGFDNATGSSLMANVLTGNANANVLVGGAANDTLIGGAGADTLTGGAGIDTASYATSAAGVTVNLTVLTAQTSAGDASGDILSGIENLIGSAYADTLTGDTNTNLIEGGAGADILSGGAGIDTVSYASSSAGVTVSLLLATAQVSGGDASGDILSGFENITGSAYNDTLTGDGGANVLDGGAGNDVLIGGAGADTLIGGAGNDTADYSSSAAGVAVDLNLTTAQTSSGDASGDILSGIENLTGSNAGNNTLTGDAFDNILTVAGSNNSLVGGAGNDTLVAPDAASLTQADGGAGSDILRLTATSASFNIDALIATTTNIETLDLRNNSNGSVDLSSLALTSITDTNHDLTIRLDSGDVLNLGGGASAATVSSGTNGDGSHYVDQQVFATADQSVAAVGTLHLLWAA</sequence>